<organism evidence="2 3">
    <name type="scientific">Leptospira inadai serovar Lyme str. 10</name>
    <dbReference type="NCBI Taxonomy" id="1049790"/>
    <lineage>
        <taxon>Bacteria</taxon>
        <taxon>Pseudomonadati</taxon>
        <taxon>Spirochaetota</taxon>
        <taxon>Spirochaetia</taxon>
        <taxon>Leptospirales</taxon>
        <taxon>Leptospiraceae</taxon>
        <taxon>Leptospira</taxon>
    </lineage>
</organism>
<dbReference type="AlphaFoldDB" id="V6HYV3"/>
<evidence type="ECO:0000256" key="1">
    <source>
        <dbReference type="SAM" id="MobiDB-lite"/>
    </source>
</evidence>
<reference evidence="2 3" key="1">
    <citation type="submission" date="2013-05" db="EMBL/GenBank/DDBJ databases">
        <authorList>
            <person name="Harkins D.M."/>
            <person name="Durkin A.S."/>
            <person name="Brinkac L.M."/>
            <person name="Haft D.H."/>
            <person name="Selengut J.D."/>
            <person name="Sanka R."/>
            <person name="DePew J."/>
            <person name="Purushe J."/>
            <person name="Hartskeerl R.A."/>
            <person name="Ahmed A."/>
            <person name="van der Linden H."/>
            <person name="Goris M.G.A."/>
            <person name="Vinetz J.M."/>
            <person name="Sutton G.G."/>
            <person name="Nierman W.C."/>
            <person name="Fouts D.E."/>
        </authorList>
    </citation>
    <scope>NUCLEOTIDE SEQUENCE [LARGE SCALE GENOMIC DNA]</scope>
    <source>
        <strain evidence="2 3">10</strain>
    </source>
</reference>
<dbReference type="EMBL" id="AHMM02000012">
    <property type="protein sequence ID" value="EQA38194.1"/>
    <property type="molecule type" value="Genomic_DNA"/>
</dbReference>
<sequence length="55" mass="6248">MKKKHRIEFQNSRLRSPARKGVTVHPSFVQPKGKIHESIPEGRLTLSAIPLFLSV</sequence>
<accession>V6HYV3</accession>
<evidence type="ECO:0000313" key="3">
    <source>
        <dbReference type="Proteomes" id="UP000018719"/>
    </source>
</evidence>
<proteinExistence type="predicted"/>
<evidence type="ECO:0000313" key="2">
    <source>
        <dbReference type="EMBL" id="EQA38194.1"/>
    </source>
</evidence>
<feature type="region of interest" description="Disordered" evidence="1">
    <location>
        <begin position="1"/>
        <end position="23"/>
    </location>
</feature>
<dbReference type="Proteomes" id="UP000018719">
    <property type="component" value="Unassembled WGS sequence"/>
</dbReference>
<name>V6HYV3_9LEPT</name>
<comment type="caution">
    <text evidence="2">The sequence shown here is derived from an EMBL/GenBank/DDBJ whole genome shotgun (WGS) entry which is preliminary data.</text>
</comment>
<protein>
    <submittedName>
        <fullName evidence="2">Uncharacterized protein</fullName>
    </submittedName>
</protein>
<gene>
    <name evidence="2" type="ORF">LEP1GSC047_0058</name>
</gene>